<dbReference type="EMBL" id="SPDV01000025">
    <property type="protein sequence ID" value="TFI57796.1"/>
    <property type="molecule type" value="Genomic_DNA"/>
</dbReference>
<comment type="caution">
    <text evidence="3">The sequence shown here is derived from an EMBL/GenBank/DDBJ whole genome shotgun (WGS) entry which is preliminary data.</text>
</comment>
<evidence type="ECO:0000313" key="3">
    <source>
        <dbReference type="EMBL" id="TFI57796.1"/>
    </source>
</evidence>
<evidence type="ECO:0000256" key="1">
    <source>
        <dbReference type="SAM" id="MobiDB-lite"/>
    </source>
</evidence>
<dbReference type="Pfam" id="PF18932">
    <property type="entry name" value="DUF5681"/>
    <property type="match status" value="1"/>
</dbReference>
<proteinExistence type="predicted"/>
<dbReference type="RefSeq" id="WP_135087566.1">
    <property type="nucleotide sequence ID" value="NZ_SPDV01000025.1"/>
</dbReference>
<feature type="compositionally biased region" description="Basic and acidic residues" evidence="1">
    <location>
        <begin position="191"/>
        <end position="205"/>
    </location>
</feature>
<feature type="region of interest" description="Disordered" evidence="1">
    <location>
        <begin position="133"/>
        <end position="224"/>
    </location>
</feature>
<evidence type="ECO:0000259" key="2">
    <source>
        <dbReference type="Pfam" id="PF18932"/>
    </source>
</evidence>
<organism evidence="3 4">
    <name type="scientific">Sphingomonas parva</name>
    <dbReference type="NCBI Taxonomy" id="2555898"/>
    <lineage>
        <taxon>Bacteria</taxon>
        <taxon>Pseudomonadati</taxon>
        <taxon>Pseudomonadota</taxon>
        <taxon>Alphaproteobacteria</taxon>
        <taxon>Sphingomonadales</taxon>
        <taxon>Sphingomonadaceae</taxon>
        <taxon>Sphingomonas</taxon>
    </lineage>
</organism>
<feature type="domain" description="DUF5681" evidence="2">
    <location>
        <begin position="11"/>
        <end position="74"/>
    </location>
</feature>
<keyword evidence="4" id="KW-1185">Reference proteome</keyword>
<gene>
    <name evidence="3" type="ORF">E2493_13295</name>
</gene>
<dbReference type="Proteomes" id="UP000298213">
    <property type="component" value="Unassembled WGS sequence"/>
</dbReference>
<dbReference type="OrthoDB" id="2086138at2"/>
<feature type="region of interest" description="Disordered" evidence="1">
    <location>
        <begin position="1"/>
        <end position="30"/>
    </location>
</feature>
<dbReference type="AlphaFoldDB" id="A0A4Y8ZTK7"/>
<accession>A0A4Y8ZTK7</accession>
<evidence type="ECO:0000313" key="4">
    <source>
        <dbReference type="Proteomes" id="UP000298213"/>
    </source>
</evidence>
<name>A0A4Y8ZTK7_9SPHN</name>
<dbReference type="InterPro" id="IPR043736">
    <property type="entry name" value="DUF5681"/>
</dbReference>
<reference evidence="3 4" key="1">
    <citation type="submission" date="2019-03" db="EMBL/GenBank/DDBJ databases">
        <title>Genome sequence of Sphingomonas sp. 17J27-24.</title>
        <authorList>
            <person name="Kim M."/>
            <person name="Maeng S."/>
            <person name="Sathiyaraj S."/>
        </authorList>
    </citation>
    <scope>NUCLEOTIDE SEQUENCE [LARGE SCALE GENOMIC DNA]</scope>
    <source>
        <strain evidence="3 4">17J27-24</strain>
    </source>
</reference>
<sequence length="319" mass="32864">MTEMSAIRSDTGRFPPGRSGNPAGRPLRSRNRASRLAELIDEAESAAIVRAMVDRALAGDGAALRACFTRLLPRPREAAVEIDLPPVACAADVCEASTALIAAVASGDISPREAQQVMRLLTAHLKLLAAARGEAPAAAPPPKPSSRYEDRLAMPPDPDPGKGGACISPVSAGAPPPVPDAPAQAARVSRSSRDRTKDAKSETGGRPEAAAPPDRPGEANHGIVTLPRGLAPRATAQRLYFACSEPGRRACSARPAARSCGGEAGRVLPASTAALHLRPVLCVCPVSARGYVRCRPPPPGGRTAPIGADEPVTRLPACG</sequence>
<protein>
    <recommendedName>
        <fullName evidence="2">DUF5681 domain-containing protein</fullName>
    </recommendedName>
</protein>